<dbReference type="EMBL" id="SWLB01000029">
    <property type="protein sequence ID" value="KAF3320581.1"/>
    <property type="molecule type" value="Genomic_DNA"/>
</dbReference>
<proteinExistence type="predicted"/>
<accession>A0A833QDG0</accession>
<dbReference type="AlphaFoldDB" id="A0A833QDG0"/>
<dbReference type="PANTHER" id="PTHR36737:SF1">
    <property type="entry name" value="EXPRESSED PROTEIN"/>
    <property type="match status" value="1"/>
</dbReference>
<dbReference type="GO" id="GO:0009941">
    <property type="term" value="C:chloroplast envelope"/>
    <property type="evidence" value="ECO:0007669"/>
    <property type="project" value="TreeGrafter"/>
</dbReference>
<sequence length="134" mass="14695">MSPVAGVTSVSKHAFLADDVPWRSTSGGMKSVPRIHHSPVLRVTQNPTSDYAIQVMKHPNPIREGFAMEAQLEAAGPECIVPGQIAPVRLLGLKVWPIDVNLKFMEPVNQQLMSVGKFMDSAFNLMNASTIEER</sequence>
<dbReference type="OrthoDB" id="2012141at2759"/>
<evidence type="ECO:0000313" key="1">
    <source>
        <dbReference type="EMBL" id="KAF3320581.1"/>
    </source>
</evidence>
<protein>
    <submittedName>
        <fullName evidence="1">Uncharacterized protein</fullName>
    </submittedName>
</protein>
<dbReference type="PANTHER" id="PTHR36737">
    <property type="entry name" value="EXPRESSED PROTEIN"/>
    <property type="match status" value="1"/>
</dbReference>
<reference evidence="1" key="1">
    <citation type="submission" date="2020-01" db="EMBL/GenBank/DDBJ databases">
        <title>Genome sequence of Kobresia littledalei, the first chromosome-level genome in the family Cyperaceae.</title>
        <authorList>
            <person name="Qu G."/>
        </authorList>
    </citation>
    <scope>NUCLEOTIDE SEQUENCE</scope>
    <source>
        <strain evidence="1">C.B.Clarke</strain>
        <tissue evidence="1">Leaf</tissue>
    </source>
</reference>
<comment type="caution">
    <text evidence="1">The sequence shown here is derived from an EMBL/GenBank/DDBJ whole genome shotgun (WGS) entry which is preliminary data.</text>
</comment>
<evidence type="ECO:0000313" key="2">
    <source>
        <dbReference type="Proteomes" id="UP000623129"/>
    </source>
</evidence>
<organism evidence="1 2">
    <name type="scientific">Carex littledalei</name>
    <dbReference type="NCBI Taxonomy" id="544730"/>
    <lineage>
        <taxon>Eukaryota</taxon>
        <taxon>Viridiplantae</taxon>
        <taxon>Streptophyta</taxon>
        <taxon>Embryophyta</taxon>
        <taxon>Tracheophyta</taxon>
        <taxon>Spermatophyta</taxon>
        <taxon>Magnoliopsida</taxon>
        <taxon>Liliopsida</taxon>
        <taxon>Poales</taxon>
        <taxon>Cyperaceae</taxon>
        <taxon>Cyperoideae</taxon>
        <taxon>Cariceae</taxon>
        <taxon>Carex</taxon>
        <taxon>Carex subgen. Euthyceras</taxon>
    </lineage>
</organism>
<keyword evidence="2" id="KW-1185">Reference proteome</keyword>
<name>A0A833QDG0_9POAL</name>
<dbReference type="Proteomes" id="UP000623129">
    <property type="component" value="Unassembled WGS sequence"/>
</dbReference>
<gene>
    <name evidence="1" type="ORF">FCM35_KLT15277</name>
</gene>